<evidence type="ECO:0000256" key="2">
    <source>
        <dbReference type="ARBA" id="ARBA00001946"/>
    </source>
</evidence>
<comment type="similarity">
    <text evidence="4">Belongs to the peptidase M29 family.</text>
</comment>
<evidence type="ECO:0000256" key="1">
    <source>
        <dbReference type="ARBA" id="ARBA00001941"/>
    </source>
</evidence>
<name>A0A2K8K980_9RHOB</name>
<accession>A0A2K8K980</accession>
<dbReference type="InterPro" id="IPR000787">
    <property type="entry name" value="Peptidase_M29"/>
</dbReference>
<sequence>MLQSGRHDHAVLDPGLLDGLAELAVRVGLNLQPEQDLVMTTPVSALPLARAIARAAYRAGGGLVTPVITDRDMVLARFEHGAEAGFDRAAGWLYEGMAKAFEGGAARLALVGEDPLLLSEQNPVHVGRANRANARAYSPALVAIAGFHINWSIISCPTEDWAGRIFPDLPASEALSRLAEAISVTARLDQPDPVAAWKAHNAELARRCKMLNAARFDALHFQAPGTDLTVGLADGHAWLGGATEAQNGVVCNPNIPTEEVFTTPHAARTEGYVRATKPLSHQGSLLEEIEMRFEYGRAVSARAARGEDVLREMLGTDDGAARLGEVALVPHSSPVSQTGLLYFNTLFDENAASHIAMGQCYASCFENGASLSKAEISERGGNESLIHVDWMIGSDVMNVDGIREGAEPVALMRKGEWVRD</sequence>
<dbReference type="PANTHER" id="PTHR34448">
    <property type="entry name" value="AMINOPEPTIDASE"/>
    <property type="match status" value="1"/>
</dbReference>
<comment type="cofactor">
    <cofactor evidence="1">
        <name>Co(2+)</name>
        <dbReference type="ChEBI" id="CHEBI:48828"/>
    </cofactor>
</comment>
<dbReference type="GO" id="GO:0006508">
    <property type="term" value="P:proteolysis"/>
    <property type="evidence" value="ECO:0007669"/>
    <property type="project" value="UniProtKB-KW"/>
</dbReference>
<evidence type="ECO:0000256" key="3">
    <source>
        <dbReference type="ARBA" id="ARBA00001947"/>
    </source>
</evidence>
<dbReference type="RefSeq" id="WP_071480541.1">
    <property type="nucleotide sequence ID" value="NZ_CP024899.1"/>
</dbReference>
<dbReference type="OrthoDB" id="9803993at2"/>
<evidence type="ECO:0000256" key="7">
    <source>
        <dbReference type="ARBA" id="ARBA00022723"/>
    </source>
</evidence>
<evidence type="ECO:0000256" key="4">
    <source>
        <dbReference type="ARBA" id="ARBA00008236"/>
    </source>
</evidence>
<keyword evidence="9" id="KW-0482">Metalloprotease</keyword>
<evidence type="ECO:0000256" key="8">
    <source>
        <dbReference type="ARBA" id="ARBA00022801"/>
    </source>
</evidence>
<dbReference type="GO" id="GO:0046872">
    <property type="term" value="F:metal ion binding"/>
    <property type="evidence" value="ECO:0007669"/>
    <property type="project" value="UniProtKB-KW"/>
</dbReference>
<proteinExistence type="inferred from homology"/>
<evidence type="ECO:0000256" key="6">
    <source>
        <dbReference type="ARBA" id="ARBA00022670"/>
    </source>
</evidence>
<dbReference type="STRING" id="441209.GCA_001870665_01660"/>
<dbReference type="PRINTS" id="PR00919">
    <property type="entry name" value="THERMOPTASE"/>
</dbReference>
<dbReference type="Pfam" id="PF02073">
    <property type="entry name" value="Peptidase_M29"/>
    <property type="match status" value="1"/>
</dbReference>
<dbReference type="SUPFAM" id="SSF144052">
    <property type="entry name" value="Thermophilic metalloprotease-like"/>
    <property type="match status" value="1"/>
</dbReference>
<dbReference type="InterPro" id="IPR035097">
    <property type="entry name" value="M29_N-terminal"/>
</dbReference>
<dbReference type="AlphaFoldDB" id="A0A2K8K980"/>
<evidence type="ECO:0000313" key="10">
    <source>
        <dbReference type="EMBL" id="ATX66011.1"/>
    </source>
</evidence>
<comment type="cofactor">
    <cofactor evidence="3">
        <name>Zn(2+)</name>
        <dbReference type="ChEBI" id="CHEBI:29105"/>
    </cofactor>
</comment>
<dbReference type="GO" id="GO:0004177">
    <property type="term" value="F:aminopeptidase activity"/>
    <property type="evidence" value="ECO:0007669"/>
    <property type="project" value="UniProtKB-KW"/>
</dbReference>
<dbReference type="GO" id="GO:0008237">
    <property type="term" value="F:metallopeptidase activity"/>
    <property type="evidence" value="ECO:0007669"/>
    <property type="project" value="UniProtKB-KW"/>
</dbReference>
<evidence type="ECO:0000256" key="5">
    <source>
        <dbReference type="ARBA" id="ARBA00022438"/>
    </source>
</evidence>
<dbReference type="KEGG" id="rbg:BG454_09410"/>
<comment type="cofactor">
    <cofactor evidence="2">
        <name>Mg(2+)</name>
        <dbReference type="ChEBI" id="CHEBI:18420"/>
    </cofactor>
</comment>
<reference evidence="10 11" key="1">
    <citation type="submission" date="2017-11" db="EMBL/GenBank/DDBJ databases">
        <title>Revised Sequence and Annotation of the Rhodobaca barguzinensis strain alga05 Genome.</title>
        <authorList>
            <person name="Kopejtka K."/>
            <person name="Tomasch J.M."/>
            <person name="Bunk B."/>
            <person name="Koblizek M."/>
        </authorList>
    </citation>
    <scope>NUCLEOTIDE SEQUENCE [LARGE SCALE GENOMIC DNA]</scope>
    <source>
        <strain evidence="11">alga05</strain>
    </source>
</reference>
<evidence type="ECO:0000313" key="11">
    <source>
        <dbReference type="Proteomes" id="UP000228948"/>
    </source>
</evidence>
<gene>
    <name evidence="10" type="ORF">BG454_09410</name>
</gene>
<dbReference type="PANTHER" id="PTHR34448:SF3">
    <property type="entry name" value="AMINOPEPTIDASE AMPS"/>
    <property type="match status" value="1"/>
</dbReference>
<dbReference type="Gene3D" id="3.40.1830.10">
    <property type="entry name" value="Thermophilic metalloprotease (M29)"/>
    <property type="match status" value="1"/>
</dbReference>
<evidence type="ECO:0000256" key="9">
    <source>
        <dbReference type="ARBA" id="ARBA00023049"/>
    </source>
</evidence>
<organism evidence="10 11">
    <name type="scientific">Roseinatronobacter bogoriensis subsp. barguzinensis</name>
    <dbReference type="NCBI Taxonomy" id="441209"/>
    <lineage>
        <taxon>Bacteria</taxon>
        <taxon>Pseudomonadati</taxon>
        <taxon>Pseudomonadota</taxon>
        <taxon>Alphaproteobacteria</taxon>
        <taxon>Rhodobacterales</taxon>
        <taxon>Paracoccaceae</taxon>
        <taxon>Roseinatronobacter</taxon>
    </lineage>
</organism>
<keyword evidence="11" id="KW-1185">Reference proteome</keyword>
<dbReference type="Proteomes" id="UP000228948">
    <property type="component" value="Chromosome"/>
</dbReference>
<keyword evidence="8" id="KW-0378">Hydrolase</keyword>
<keyword evidence="7" id="KW-0479">Metal-binding</keyword>
<keyword evidence="6" id="KW-0645">Protease</keyword>
<protein>
    <submittedName>
        <fullName evidence="10">Aminopeptidase</fullName>
    </submittedName>
</protein>
<dbReference type="InterPro" id="IPR052170">
    <property type="entry name" value="M29_Exopeptidase"/>
</dbReference>
<keyword evidence="5 10" id="KW-0031">Aminopeptidase</keyword>
<dbReference type="EMBL" id="CP024899">
    <property type="protein sequence ID" value="ATX66011.1"/>
    <property type="molecule type" value="Genomic_DNA"/>
</dbReference>